<dbReference type="Pfam" id="PF07715">
    <property type="entry name" value="Plug"/>
    <property type="match status" value="1"/>
</dbReference>
<name>A0ABV9QSW4_9GAMM</name>
<keyword evidence="9 11" id="KW-0472">Membrane</keyword>
<comment type="caution">
    <text evidence="16">The sequence shown here is derived from an EMBL/GenBank/DDBJ whole genome shotgun (WGS) entry which is preliminary data.</text>
</comment>
<dbReference type="InterPro" id="IPR039426">
    <property type="entry name" value="TonB-dep_rcpt-like"/>
</dbReference>
<keyword evidence="4" id="KW-0410">Iron transport</keyword>
<proteinExistence type="inferred from homology"/>
<feature type="domain" description="TonB-dependent receptor plug" evidence="15">
    <location>
        <begin position="49"/>
        <end position="158"/>
    </location>
</feature>
<evidence type="ECO:0000256" key="8">
    <source>
        <dbReference type="ARBA" id="ARBA00023077"/>
    </source>
</evidence>
<evidence type="ECO:0000313" key="16">
    <source>
        <dbReference type="EMBL" id="MFC4820110.1"/>
    </source>
</evidence>
<evidence type="ECO:0000256" key="2">
    <source>
        <dbReference type="ARBA" id="ARBA00022448"/>
    </source>
</evidence>
<dbReference type="InterPro" id="IPR037066">
    <property type="entry name" value="Plug_dom_sf"/>
</dbReference>
<dbReference type="Gene3D" id="2.40.170.20">
    <property type="entry name" value="TonB-dependent receptor, beta-barrel domain"/>
    <property type="match status" value="1"/>
</dbReference>
<dbReference type="RefSeq" id="WP_380019936.1">
    <property type="nucleotide sequence ID" value="NZ_JBHSHD010000006.1"/>
</dbReference>
<keyword evidence="3 11" id="KW-1134">Transmembrane beta strand</keyword>
<evidence type="ECO:0000256" key="11">
    <source>
        <dbReference type="PROSITE-ProRule" id="PRU01360"/>
    </source>
</evidence>
<accession>A0ABV9QSW4</accession>
<evidence type="ECO:0000313" key="17">
    <source>
        <dbReference type="Proteomes" id="UP001595886"/>
    </source>
</evidence>
<keyword evidence="2 11" id="KW-0813">Transport</keyword>
<evidence type="ECO:0000259" key="15">
    <source>
        <dbReference type="Pfam" id="PF07715"/>
    </source>
</evidence>
<keyword evidence="10 11" id="KW-0998">Cell outer membrane</keyword>
<evidence type="ECO:0000256" key="1">
    <source>
        <dbReference type="ARBA" id="ARBA00004571"/>
    </source>
</evidence>
<keyword evidence="16" id="KW-0675">Receptor</keyword>
<evidence type="ECO:0000256" key="10">
    <source>
        <dbReference type="ARBA" id="ARBA00023237"/>
    </source>
</evidence>
<keyword evidence="5 11" id="KW-0812">Transmembrane</keyword>
<evidence type="ECO:0000256" key="3">
    <source>
        <dbReference type="ARBA" id="ARBA00022452"/>
    </source>
</evidence>
<dbReference type="PANTHER" id="PTHR32552">
    <property type="entry name" value="FERRICHROME IRON RECEPTOR-RELATED"/>
    <property type="match status" value="1"/>
</dbReference>
<feature type="chain" id="PRO_5045810058" evidence="13">
    <location>
        <begin position="22"/>
        <end position="708"/>
    </location>
</feature>
<evidence type="ECO:0000256" key="5">
    <source>
        <dbReference type="ARBA" id="ARBA00022692"/>
    </source>
</evidence>
<dbReference type="InterPro" id="IPR000531">
    <property type="entry name" value="Beta-barrel_TonB"/>
</dbReference>
<evidence type="ECO:0000256" key="4">
    <source>
        <dbReference type="ARBA" id="ARBA00022496"/>
    </source>
</evidence>
<evidence type="ECO:0000256" key="6">
    <source>
        <dbReference type="ARBA" id="ARBA00023004"/>
    </source>
</evidence>
<reference evidence="17" key="1">
    <citation type="journal article" date="2019" name="Int. J. Syst. Evol. Microbiol.">
        <title>The Global Catalogue of Microorganisms (GCM) 10K type strain sequencing project: providing services to taxonomists for standard genome sequencing and annotation.</title>
        <authorList>
            <consortium name="The Broad Institute Genomics Platform"/>
            <consortium name="The Broad Institute Genome Sequencing Center for Infectious Disease"/>
            <person name="Wu L."/>
            <person name="Ma J."/>
        </authorList>
    </citation>
    <scope>NUCLEOTIDE SEQUENCE [LARGE SCALE GENOMIC DNA]</scope>
    <source>
        <strain evidence="17">CCUG 30340</strain>
    </source>
</reference>
<dbReference type="PANTHER" id="PTHR32552:SF81">
    <property type="entry name" value="TONB-DEPENDENT OUTER MEMBRANE RECEPTOR"/>
    <property type="match status" value="1"/>
</dbReference>
<sequence>MRGTDWKVMLAGCGLAARVFAAEDAPPAPPKEDLPTVVVTATRSEQDAFQVPASIDSVDVDAQSDTLGVNPSEFLAAIPGVLARDRQNYAQDEQISIRGFGARSTFGVRGLRLYVDGIPATMPDGQGQVSHFNLDSAERIEVLRGPFSALYGNSSGGVIQVFTADGEGPPRFDFGLAGASYGTWRTSANARGASGGFDYNLDFTHFETDGYRDHSRARRESGNAKLGWKIGDGGKLTVLLNTVDLPGAQDPLGLTRAQFQADPRGVAAVAQQFNTRKSVHQDQAGAIYEQDLGGGHGLRLLGYAGRREVEQFLAVPTSAQANPLHSGGVVDLDSDYGGADARWTYRGELAGGAFDLAAGLAWDRQEQHRRGYENFVGTALGVRGAPRRDEIDTVRNFDQYAQANWRFAERWTLTAGLRHSQMRFDSADRYVTAANPDDSGRVDYGATTPVAGLLYRAADWANLYVSYGKGFETPTFNELAYRADGRAGLAFDLTPARTRNAELGLKLRPASGLEANFAVFRADTRDELAVATSAGGRTTYQNIGKARRDGAEVSLDWRFAERWRLQAAYTWLDATFRSAFATCVGTPCTPTQVAAGTRIPGIPRQDVHVALQWGGERGWRASFGGDYVDTVTVNDLGSDRAPAYFVAGADLAYGFELPSGQLRAFARVDNLFDRRYAGSVIVNDANGRYFEPAPDRTVMVGLRWSWSR</sequence>
<keyword evidence="6" id="KW-0408">Iron</keyword>
<keyword evidence="7" id="KW-0406">Ion transport</keyword>
<dbReference type="InterPro" id="IPR012910">
    <property type="entry name" value="Plug_dom"/>
</dbReference>
<feature type="domain" description="TonB-dependent receptor-like beta-barrel" evidence="14">
    <location>
        <begin position="240"/>
        <end position="671"/>
    </location>
</feature>
<dbReference type="Pfam" id="PF00593">
    <property type="entry name" value="TonB_dep_Rec_b-barrel"/>
    <property type="match status" value="1"/>
</dbReference>
<dbReference type="InterPro" id="IPR036942">
    <property type="entry name" value="Beta-barrel_TonB_sf"/>
</dbReference>
<evidence type="ECO:0000259" key="14">
    <source>
        <dbReference type="Pfam" id="PF00593"/>
    </source>
</evidence>
<dbReference type="Proteomes" id="UP001595886">
    <property type="component" value="Unassembled WGS sequence"/>
</dbReference>
<keyword evidence="17" id="KW-1185">Reference proteome</keyword>
<keyword evidence="13" id="KW-0732">Signal</keyword>
<comment type="subcellular location">
    <subcellularLocation>
        <location evidence="1 11">Cell outer membrane</location>
        <topology evidence="1 11">Multi-pass membrane protein</topology>
    </subcellularLocation>
</comment>
<evidence type="ECO:0000256" key="12">
    <source>
        <dbReference type="RuleBase" id="RU003357"/>
    </source>
</evidence>
<organism evidence="16 17">
    <name type="scientific">Dokdonella ginsengisoli</name>
    <dbReference type="NCBI Taxonomy" id="363846"/>
    <lineage>
        <taxon>Bacteria</taxon>
        <taxon>Pseudomonadati</taxon>
        <taxon>Pseudomonadota</taxon>
        <taxon>Gammaproteobacteria</taxon>
        <taxon>Lysobacterales</taxon>
        <taxon>Rhodanobacteraceae</taxon>
        <taxon>Dokdonella</taxon>
    </lineage>
</organism>
<evidence type="ECO:0000256" key="13">
    <source>
        <dbReference type="SAM" id="SignalP"/>
    </source>
</evidence>
<feature type="signal peptide" evidence="13">
    <location>
        <begin position="1"/>
        <end position="21"/>
    </location>
</feature>
<dbReference type="CDD" id="cd01347">
    <property type="entry name" value="ligand_gated_channel"/>
    <property type="match status" value="1"/>
</dbReference>
<evidence type="ECO:0000256" key="7">
    <source>
        <dbReference type="ARBA" id="ARBA00023065"/>
    </source>
</evidence>
<keyword evidence="8 12" id="KW-0798">TonB box</keyword>
<protein>
    <submittedName>
        <fullName evidence="16">TonB-dependent receptor family protein</fullName>
    </submittedName>
</protein>
<gene>
    <name evidence="16" type="ORF">ACFO6Q_07235</name>
</gene>
<dbReference type="Gene3D" id="2.170.130.10">
    <property type="entry name" value="TonB-dependent receptor, plug domain"/>
    <property type="match status" value="1"/>
</dbReference>
<evidence type="ECO:0000256" key="9">
    <source>
        <dbReference type="ARBA" id="ARBA00023136"/>
    </source>
</evidence>
<dbReference type="PROSITE" id="PS52016">
    <property type="entry name" value="TONB_DEPENDENT_REC_3"/>
    <property type="match status" value="1"/>
</dbReference>
<dbReference type="SUPFAM" id="SSF56935">
    <property type="entry name" value="Porins"/>
    <property type="match status" value="1"/>
</dbReference>
<comment type="similarity">
    <text evidence="11 12">Belongs to the TonB-dependent receptor family.</text>
</comment>
<dbReference type="EMBL" id="JBHSHD010000006">
    <property type="protein sequence ID" value="MFC4820110.1"/>
    <property type="molecule type" value="Genomic_DNA"/>
</dbReference>